<name>A0A939TM14_9MICO</name>
<organism evidence="1 2">
    <name type="scientific">Microbacterium stercoris</name>
    <dbReference type="NCBI Taxonomy" id="2820289"/>
    <lineage>
        <taxon>Bacteria</taxon>
        <taxon>Bacillati</taxon>
        <taxon>Actinomycetota</taxon>
        <taxon>Actinomycetes</taxon>
        <taxon>Micrococcales</taxon>
        <taxon>Microbacteriaceae</taxon>
        <taxon>Microbacterium</taxon>
    </lineage>
</organism>
<evidence type="ECO:0000313" key="2">
    <source>
        <dbReference type="Proteomes" id="UP000680132"/>
    </source>
</evidence>
<dbReference type="EMBL" id="JAGFOA010000002">
    <property type="protein sequence ID" value="MBO3662713.1"/>
    <property type="molecule type" value="Genomic_DNA"/>
</dbReference>
<protein>
    <submittedName>
        <fullName evidence="1">YdeI/OmpD-associated family protein</fullName>
    </submittedName>
</protein>
<accession>A0A939TM14</accession>
<evidence type="ECO:0000313" key="1">
    <source>
        <dbReference type="EMBL" id="MBO3662713.1"/>
    </source>
</evidence>
<reference evidence="1" key="1">
    <citation type="submission" date="2021-03" db="EMBL/GenBank/DDBJ databases">
        <title>Microbacterium sp. nov., a novel actinobacterium isolated from cow dung.</title>
        <authorList>
            <person name="Zhang L."/>
        </authorList>
    </citation>
    <scope>NUCLEOTIDE SEQUENCE</scope>
    <source>
        <strain evidence="1">NEAU-LLB</strain>
    </source>
</reference>
<sequence length="98" mass="10872">MDCKWRCGRGSVPRRRRRRPCMVLARVSGIDEKTYGAVAACTVDVPAELAEALDGAGLRAAFDALSFTLRKEAARSVADAKQEATRHRRIEKVLDTLR</sequence>
<dbReference type="Proteomes" id="UP000680132">
    <property type="component" value="Unassembled WGS sequence"/>
</dbReference>
<keyword evidence="2" id="KW-1185">Reference proteome</keyword>
<gene>
    <name evidence="1" type="ORF">J5V96_04210</name>
</gene>
<comment type="caution">
    <text evidence="1">The sequence shown here is derived from an EMBL/GenBank/DDBJ whole genome shotgun (WGS) entry which is preliminary data.</text>
</comment>
<proteinExistence type="predicted"/>
<dbReference type="Pfam" id="PF13376">
    <property type="entry name" value="OmdA"/>
    <property type="match status" value="1"/>
</dbReference>
<dbReference type="AlphaFoldDB" id="A0A939TM14"/>